<dbReference type="EMBL" id="BNCK01000004">
    <property type="protein sequence ID" value="GHF91132.1"/>
    <property type="molecule type" value="Genomic_DNA"/>
</dbReference>
<reference evidence="1" key="2">
    <citation type="submission" date="2020-09" db="EMBL/GenBank/DDBJ databases">
        <authorList>
            <person name="Sun Q."/>
            <person name="Kim S."/>
        </authorList>
    </citation>
    <scope>NUCLEOTIDE SEQUENCE</scope>
    <source>
        <strain evidence="1">KCTC 42731</strain>
    </source>
</reference>
<keyword evidence="2" id="KW-1185">Reference proteome</keyword>
<reference evidence="1" key="1">
    <citation type="journal article" date="2014" name="Int. J. Syst. Evol. Microbiol.">
        <title>Complete genome sequence of Corynebacterium casei LMG S-19264T (=DSM 44701T), isolated from a smear-ripened cheese.</title>
        <authorList>
            <consortium name="US DOE Joint Genome Institute (JGI-PGF)"/>
            <person name="Walter F."/>
            <person name="Albersmeier A."/>
            <person name="Kalinowski J."/>
            <person name="Ruckert C."/>
        </authorList>
    </citation>
    <scope>NUCLEOTIDE SEQUENCE</scope>
    <source>
        <strain evidence="1">KCTC 42731</strain>
    </source>
</reference>
<organism evidence="1 2">
    <name type="scientific">Thalassotalea marina</name>
    <dbReference type="NCBI Taxonomy" id="1673741"/>
    <lineage>
        <taxon>Bacteria</taxon>
        <taxon>Pseudomonadati</taxon>
        <taxon>Pseudomonadota</taxon>
        <taxon>Gammaproteobacteria</taxon>
        <taxon>Alteromonadales</taxon>
        <taxon>Colwelliaceae</taxon>
        <taxon>Thalassotalea</taxon>
    </lineage>
</organism>
<evidence type="ECO:0008006" key="3">
    <source>
        <dbReference type="Google" id="ProtNLM"/>
    </source>
</evidence>
<proteinExistence type="predicted"/>
<dbReference type="Gene3D" id="3.30.70.1290">
    <property type="entry name" value="Transposase IS200-like"/>
    <property type="match status" value="1"/>
</dbReference>
<dbReference type="Proteomes" id="UP000623842">
    <property type="component" value="Unassembled WGS sequence"/>
</dbReference>
<evidence type="ECO:0000313" key="2">
    <source>
        <dbReference type="Proteomes" id="UP000623842"/>
    </source>
</evidence>
<comment type="caution">
    <text evidence="1">The sequence shown here is derived from an EMBL/GenBank/DDBJ whole genome shotgun (WGS) entry which is preliminary data.</text>
</comment>
<dbReference type="PANTHER" id="PTHR34322">
    <property type="entry name" value="TRANSPOSASE, Y1_TNP DOMAIN-CONTAINING"/>
    <property type="match status" value="1"/>
</dbReference>
<evidence type="ECO:0000313" key="1">
    <source>
        <dbReference type="EMBL" id="GHF91132.1"/>
    </source>
</evidence>
<dbReference type="PANTHER" id="PTHR34322:SF2">
    <property type="entry name" value="TRANSPOSASE IS200-LIKE DOMAIN-CONTAINING PROTEIN"/>
    <property type="match status" value="1"/>
</dbReference>
<protein>
    <recommendedName>
        <fullName evidence="3">Transposase</fullName>
    </recommendedName>
</protein>
<dbReference type="InterPro" id="IPR036515">
    <property type="entry name" value="Transposase_17_sf"/>
</dbReference>
<dbReference type="AlphaFoldDB" id="A0A919BI82"/>
<dbReference type="GO" id="GO:0006313">
    <property type="term" value="P:DNA transposition"/>
    <property type="evidence" value="ECO:0007669"/>
    <property type="project" value="InterPro"/>
</dbReference>
<accession>A0A919BI82</accession>
<gene>
    <name evidence="1" type="ORF">GCM10017161_18640</name>
</gene>
<sequence length="118" mass="13937">MTIARNRQVCLAATPYYHCISRCVRRAFLCGKDAYTGKSYEHRRQWVEKKLFQLAEVFAIEVCAYTVMSNHVHLVLFVNEEQAKNWSMDDVLTRWHQLFKGTLLTQNTCVERPYSNRC</sequence>
<dbReference type="GO" id="GO:0004803">
    <property type="term" value="F:transposase activity"/>
    <property type="evidence" value="ECO:0007669"/>
    <property type="project" value="InterPro"/>
</dbReference>
<name>A0A919BI82_9GAMM</name>
<dbReference type="GO" id="GO:0003677">
    <property type="term" value="F:DNA binding"/>
    <property type="evidence" value="ECO:0007669"/>
    <property type="project" value="InterPro"/>
</dbReference>
<dbReference type="SUPFAM" id="SSF143422">
    <property type="entry name" value="Transposase IS200-like"/>
    <property type="match status" value="1"/>
</dbReference>